<dbReference type="GO" id="GO:0009507">
    <property type="term" value="C:chloroplast"/>
    <property type="evidence" value="ECO:0007669"/>
    <property type="project" value="TreeGrafter"/>
</dbReference>
<dbReference type="InterPro" id="IPR011767">
    <property type="entry name" value="GLR_AS"/>
</dbReference>
<dbReference type="Proteomes" id="UP000828251">
    <property type="component" value="Unassembled WGS sequence"/>
</dbReference>
<evidence type="ECO:0000259" key="2">
    <source>
        <dbReference type="PROSITE" id="PS50404"/>
    </source>
</evidence>
<accession>A0A9D3ZU11</accession>
<dbReference type="PANTHER" id="PTHR45288">
    <property type="entry name" value="THIOREDOXIN FAMILY PROTEIN"/>
    <property type="match status" value="1"/>
</dbReference>
<comment type="caution">
    <text evidence="3">The sequence shown here is derived from an EMBL/GenBank/DDBJ whole genome shotgun (WGS) entry which is preliminary data.</text>
</comment>
<dbReference type="CDD" id="cd03041">
    <property type="entry name" value="GST_N_2GST_N"/>
    <property type="match status" value="1"/>
</dbReference>
<feature type="domain" description="GST N-terminal" evidence="2">
    <location>
        <begin position="145"/>
        <end position="227"/>
    </location>
</feature>
<protein>
    <recommendedName>
        <fullName evidence="2">GST N-terminal domain-containing protein</fullName>
    </recommendedName>
</protein>
<dbReference type="Pfam" id="PF13417">
    <property type="entry name" value="GST_N_3"/>
    <property type="match status" value="1"/>
</dbReference>
<dbReference type="FunFam" id="3.40.30.10:FF:000323">
    <property type="entry name" value="Ypt homolog1"/>
    <property type="match status" value="1"/>
</dbReference>
<feature type="region of interest" description="Disordered" evidence="1">
    <location>
        <begin position="1"/>
        <end position="21"/>
    </location>
</feature>
<dbReference type="SUPFAM" id="SSF52833">
    <property type="entry name" value="Thioredoxin-like"/>
    <property type="match status" value="2"/>
</dbReference>
<gene>
    <name evidence="3" type="ORF">J1N35_030022</name>
</gene>
<dbReference type="EMBL" id="JAIQCV010000009">
    <property type="protein sequence ID" value="KAH1065035.1"/>
    <property type="molecule type" value="Genomic_DNA"/>
</dbReference>
<dbReference type="InterPro" id="IPR036249">
    <property type="entry name" value="Thioredoxin-like_sf"/>
</dbReference>
<name>A0A9D3ZU11_9ROSI</name>
<dbReference type="PROSITE" id="PS00195">
    <property type="entry name" value="GLUTAREDOXIN_1"/>
    <property type="match status" value="1"/>
</dbReference>
<evidence type="ECO:0000313" key="3">
    <source>
        <dbReference type="EMBL" id="KAH1065035.1"/>
    </source>
</evidence>
<organism evidence="3 4">
    <name type="scientific">Gossypium stocksii</name>
    <dbReference type="NCBI Taxonomy" id="47602"/>
    <lineage>
        <taxon>Eukaryota</taxon>
        <taxon>Viridiplantae</taxon>
        <taxon>Streptophyta</taxon>
        <taxon>Embryophyta</taxon>
        <taxon>Tracheophyta</taxon>
        <taxon>Spermatophyta</taxon>
        <taxon>Magnoliopsida</taxon>
        <taxon>eudicotyledons</taxon>
        <taxon>Gunneridae</taxon>
        <taxon>Pentapetalae</taxon>
        <taxon>rosids</taxon>
        <taxon>malvids</taxon>
        <taxon>Malvales</taxon>
        <taxon>Malvaceae</taxon>
        <taxon>Malvoideae</taxon>
        <taxon>Gossypium</taxon>
    </lineage>
</organism>
<feature type="compositionally biased region" description="Polar residues" evidence="1">
    <location>
        <begin position="67"/>
        <end position="79"/>
    </location>
</feature>
<dbReference type="PROSITE" id="PS51354">
    <property type="entry name" value="GLUTAREDOXIN_2"/>
    <property type="match status" value="1"/>
</dbReference>
<dbReference type="InterPro" id="IPR004045">
    <property type="entry name" value="Glutathione_S-Trfase_N"/>
</dbReference>
<dbReference type="PROSITE" id="PS50404">
    <property type="entry name" value="GST_NTER"/>
    <property type="match status" value="1"/>
</dbReference>
<sequence length="352" mass="39172">MMASPFPSLASFSPSNHNPPSLTTASLPVSKLIFSSFSPKLSRNKKWVSRRNRFYLAKPTDHDLDTTGPSPQASTQNGGNASTSFLTILCPLLRLFSGGDPSQERNDALEVATSSLSTLARFPWGSKSLAEGSESKDITISNPPIRMQLFEFEACPFCRRVREALTELDLSVEVYPCPKGSLRHREMVRSFGGKEQFPFLIDPNSGISMYESGDIVKYLFKHYGKGRSPSTGLLESTLFTGWMPTILRAGRGMMLWDKARRDPPPKKLELFSYENDPYSRIVREALCELELPYILHNVGEGSQRMKLLLEASGSKEQASGPALIVSSHLNLGSMLLDPALISYTYLDMDMWI</sequence>
<keyword evidence="4" id="KW-1185">Reference proteome</keyword>
<dbReference type="OrthoDB" id="422574at2759"/>
<evidence type="ECO:0000256" key="1">
    <source>
        <dbReference type="SAM" id="MobiDB-lite"/>
    </source>
</evidence>
<dbReference type="AlphaFoldDB" id="A0A9D3ZU11"/>
<feature type="compositionally biased region" description="Low complexity" evidence="1">
    <location>
        <begin position="1"/>
        <end position="15"/>
    </location>
</feature>
<evidence type="ECO:0000313" key="4">
    <source>
        <dbReference type="Proteomes" id="UP000828251"/>
    </source>
</evidence>
<proteinExistence type="predicted"/>
<dbReference type="Gene3D" id="3.40.30.10">
    <property type="entry name" value="Glutaredoxin"/>
    <property type="match status" value="1"/>
</dbReference>
<dbReference type="PANTHER" id="PTHR45288:SF2">
    <property type="entry name" value="THIOREDOXIN FAMILY PROTEIN"/>
    <property type="match status" value="1"/>
</dbReference>
<reference evidence="3 4" key="1">
    <citation type="journal article" date="2021" name="Plant Biotechnol. J.">
        <title>Multi-omics assisted identification of the key and species-specific regulatory components of drought-tolerant mechanisms in Gossypium stocksii.</title>
        <authorList>
            <person name="Yu D."/>
            <person name="Ke L."/>
            <person name="Zhang D."/>
            <person name="Wu Y."/>
            <person name="Sun Y."/>
            <person name="Mei J."/>
            <person name="Sun J."/>
            <person name="Sun Y."/>
        </authorList>
    </citation>
    <scope>NUCLEOTIDE SEQUENCE [LARGE SCALE GENOMIC DNA]</scope>
    <source>
        <strain evidence="4">cv. E1</strain>
        <tissue evidence="3">Leaf</tissue>
    </source>
</reference>
<feature type="region of interest" description="Disordered" evidence="1">
    <location>
        <begin position="59"/>
        <end position="79"/>
    </location>
</feature>